<gene>
    <name evidence="14" type="ORF">N7460_006805</name>
</gene>
<dbReference type="GO" id="GO:0001678">
    <property type="term" value="P:intracellular glucose homeostasis"/>
    <property type="evidence" value="ECO:0007669"/>
    <property type="project" value="InterPro"/>
</dbReference>
<dbReference type="PROSITE" id="PS51748">
    <property type="entry name" value="HEXOKINASE_2"/>
    <property type="match status" value="1"/>
</dbReference>
<dbReference type="PANTHER" id="PTHR19443">
    <property type="entry name" value="HEXOKINASE"/>
    <property type="match status" value="1"/>
</dbReference>
<dbReference type="PANTHER" id="PTHR19443:SF16">
    <property type="entry name" value="HEXOKINASE TYPE 1-RELATED"/>
    <property type="match status" value="1"/>
</dbReference>
<dbReference type="EC" id="2.7.1.-" evidence="12"/>
<dbReference type="Pfam" id="PF00349">
    <property type="entry name" value="Hexokinase_1"/>
    <property type="match status" value="1"/>
</dbReference>
<organism evidence="14 15">
    <name type="scientific">Penicillium canescens</name>
    <dbReference type="NCBI Taxonomy" id="5083"/>
    <lineage>
        <taxon>Eukaryota</taxon>
        <taxon>Fungi</taxon>
        <taxon>Dikarya</taxon>
        <taxon>Ascomycota</taxon>
        <taxon>Pezizomycotina</taxon>
        <taxon>Eurotiomycetes</taxon>
        <taxon>Eurotiomycetidae</taxon>
        <taxon>Eurotiales</taxon>
        <taxon>Aspergillaceae</taxon>
        <taxon>Penicillium</taxon>
    </lineage>
</organism>
<dbReference type="GO" id="GO:0005524">
    <property type="term" value="F:ATP binding"/>
    <property type="evidence" value="ECO:0007669"/>
    <property type="project" value="UniProtKB-UniRule"/>
</dbReference>
<keyword evidence="7 12" id="KW-0067">ATP-binding</keyword>
<evidence type="ECO:0000256" key="2">
    <source>
        <dbReference type="ARBA" id="ARBA00005028"/>
    </source>
</evidence>
<reference evidence="14" key="2">
    <citation type="submission" date="2023-01" db="EMBL/GenBank/DDBJ databases">
        <authorList>
            <person name="Petersen C."/>
        </authorList>
    </citation>
    <scope>NUCLEOTIDE SEQUENCE</scope>
    <source>
        <strain evidence="14">IBT 15450</strain>
    </source>
</reference>
<comment type="catalytic activity">
    <reaction evidence="11">
        <text>D-glucose + ATP = D-glucose 6-phosphate + ADP + H(+)</text>
        <dbReference type="Rhea" id="RHEA:17825"/>
        <dbReference type="ChEBI" id="CHEBI:4167"/>
        <dbReference type="ChEBI" id="CHEBI:15378"/>
        <dbReference type="ChEBI" id="CHEBI:30616"/>
        <dbReference type="ChEBI" id="CHEBI:61548"/>
        <dbReference type="ChEBI" id="CHEBI:456216"/>
        <dbReference type="EC" id="2.7.1.1"/>
    </reaction>
    <physiologicalReaction direction="left-to-right" evidence="11">
        <dbReference type="Rhea" id="RHEA:17826"/>
    </physiologicalReaction>
</comment>
<reference evidence="14" key="1">
    <citation type="journal article" date="2023" name="IMA Fungus">
        <title>Comparative genomic study of the Penicillium genus elucidates a diverse pangenome and 15 lateral gene transfer events.</title>
        <authorList>
            <person name="Petersen C."/>
            <person name="Sorensen T."/>
            <person name="Nielsen M.R."/>
            <person name="Sondergaard T.E."/>
            <person name="Sorensen J.L."/>
            <person name="Fitzpatrick D.A."/>
            <person name="Frisvad J.C."/>
            <person name="Nielsen K.L."/>
        </authorList>
    </citation>
    <scope>NUCLEOTIDE SEQUENCE</scope>
    <source>
        <strain evidence="14">IBT 15450</strain>
    </source>
</reference>
<accession>A0AAD6N8F2</accession>
<keyword evidence="5 12" id="KW-0547">Nucleotide-binding</keyword>
<evidence type="ECO:0000313" key="15">
    <source>
        <dbReference type="Proteomes" id="UP001219568"/>
    </source>
</evidence>
<feature type="domain" description="Hexokinase N-terminal" evidence="13">
    <location>
        <begin position="1"/>
        <end position="144"/>
    </location>
</feature>
<evidence type="ECO:0000256" key="10">
    <source>
        <dbReference type="ARBA" id="ARBA00047905"/>
    </source>
</evidence>
<evidence type="ECO:0000256" key="3">
    <source>
        <dbReference type="ARBA" id="ARBA00009225"/>
    </source>
</evidence>
<dbReference type="InterPro" id="IPR001312">
    <property type="entry name" value="Hexokinase"/>
</dbReference>
<dbReference type="GO" id="GO:0006006">
    <property type="term" value="P:glucose metabolic process"/>
    <property type="evidence" value="ECO:0007669"/>
    <property type="project" value="TreeGrafter"/>
</dbReference>
<comment type="catalytic activity">
    <reaction evidence="9">
        <text>a D-hexose + ATP = a D-hexose 6-phosphate + ADP + H(+)</text>
        <dbReference type="Rhea" id="RHEA:22740"/>
        <dbReference type="ChEBI" id="CHEBI:4194"/>
        <dbReference type="ChEBI" id="CHEBI:15378"/>
        <dbReference type="ChEBI" id="CHEBI:30616"/>
        <dbReference type="ChEBI" id="CHEBI:229467"/>
        <dbReference type="ChEBI" id="CHEBI:456216"/>
        <dbReference type="EC" id="2.7.1.1"/>
    </reaction>
    <physiologicalReaction direction="left-to-right" evidence="9">
        <dbReference type="Rhea" id="RHEA:22741"/>
    </physiologicalReaction>
</comment>
<evidence type="ECO:0000256" key="4">
    <source>
        <dbReference type="ARBA" id="ARBA00022679"/>
    </source>
</evidence>
<evidence type="ECO:0000313" key="14">
    <source>
        <dbReference type="EMBL" id="KAJ6041415.1"/>
    </source>
</evidence>
<comment type="similarity">
    <text evidence="3 12">Belongs to the hexokinase family.</text>
</comment>
<dbReference type="SUPFAM" id="SSF53067">
    <property type="entry name" value="Actin-like ATPase domain"/>
    <property type="match status" value="1"/>
</dbReference>
<dbReference type="GO" id="GO:0019158">
    <property type="term" value="F:mannokinase activity"/>
    <property type="evidence" value="ECO:0007669"/>
    <property type="project" value="TreeGrafter"/>
</dbReference>
<evidence type="ECO:0000256" key="11">
    <source>
        <dbReference type="ARBA" id="ARBA00048160"/>
    </source>
</evidence>
<dbReference type="AlphaFoldDB" id="A0AAD6N8F2"/>
<dbReference type="GO" id="GO:0005829">
    <property type="term" value="C:cytosol"/>
    <property type="evidence" value="ECO:0007669"/>
    <property type="project" value="TreeGrafter"/>
</dbReference>
<evidence type="ECO:0000259" key="13">
    <source>
        <dbReference type="Pfam" id="PF00349"/>
    </source>
</evidence>
<comment type="pathway">
    <text evidence="2">Carbohydrate metabolism; hexose metabolism.</text>
</comment>
<evidence type="ECO:0000256" key="7">
    <source>
        <dbReference type="ARBA" id="ARBA00022840"/>
    </source>
</evidence>
<keyword evidence="8 12" id="KW-0324">Glycolysis</keyword>
<comment type="caution">
    <text evidence="14">The sequence shown here is derived from an EMBL/GenBank/DDBJ whole genome shotgun (WGS) entry which is preliminary data.</text>
</comment>
<comment type="catalytic activity">
    <reaction evidence="10">
        <text>D-fructose + ATP = D-fructose 6-phosphate + ADP + H(+)</text>
        <dbReference type="Rhea" id="RHEA:16125"/>
        <dbReference type="ChEBI" id="CHEBI:15378"/>
        <dbReference type="ChEBI" id="CHEBI:30616"/>
        <dbReference type="ChEBI" id="CHEBI:37721"/>
        <dbReference type="ChEBI" id="CHEBI:61527"/>
        <dbReference type="ChEBI" id="CHEBI:456216"/>
        <dbReference type="EC" id="2.7.1.1"/>
    </reaction>
    <physiologicalReaction direction="left-to-right" evidence="10">
        <dbReference type="Rhea" id="RHEA:16126"/>
    </physiologicalReaction>
</comment>
<dbReference type="Gene3D" id="3.30.420.40">
    <property type="match status" value="1"/>
</dbReference>
<dbReference type="InterPro" id="IPR022672">
    <property type="entry name" value="Hexokinase_N"/>
</dbReference>
<name>A0AAD6N8F2_PENCN</name>
<keyword evidence="4 12" id="KW-0808">Transferase</keyword>
<proteinExistence type="inferred from homology"/>
<evidence type="ECO:0000256" key="1">
    <source>
        <dbReference type="ARBA" id="ARBA00004888"/>
    </source>
</evidence>
<keyword evidence="6 12" id="KW-0418">Kinase</keyword>
<keyword evidence="15" id="KW-1185">Reference proteome</keyword>
<comment type="pathway">
    <text evidence="1">Carbohydrate degradation; glycolysis; D-glyceraldehyde 3-phosphate and glycerone phosphate from D-glucose: step 1/4.</text>
</comment>
<dbReference type="PRINTS" id="PR00475">
    <property type="entry name" value="HEXOKINASE"/>
</dbReference>
<dbReference type="EMBL" id="JAQJZL010000005">
    <property type="protein sequence ID" value="KAJ6041415.1"/>
    <property type="molecule type" value="Genomic_DNA"/>
</dbReference>
<dbReference type="InterPro" id="IPR043129">
    <property type="entry name" value="ATPase_NBD"/>
</dbReference>
<evidence type="ECO:0000256" key="12">
    <source>
        <dbReference type="RuleBase" id="RU362007"/>
    </source>
</evidence>
<dbReference type="GO" id="GO:0005739">
    <property type="term" value="C:mitochondrion"/>
    <property type="evidence" value="ECO:0007669"/>
    <property type="project" value="TreeGrafter"/>
</dbReference>
<evidence type="ECO:0000256" key="9">
    <source>
        <dbReference type="ARBA" id="ARBA00044613"/>
    </source>
</evidence>
<dbReference type="FunFam" id="3.30.420.40:FF:000805">
    <property type="entry name" value="Hexokinase-2"/>
    <property type="match status" value="1"/>
</dbReference>
<protein>
    <recommendedName>
        <fullName evidence="12">Phosphotransferase</fullName>
        <ecNumber evidence="12">2.7.1.-</ecNumber>
    </recommendedName>
</protein>
<dbReference type="GO" id="GO:0006013">
    <property type="term" value="P:mannose metabolic process"/>
    <property type="evidence" value="ECO:0007669"/>
    <property type="project" value="TreeGrafter"/>
</dbReference>
<dbReference type="GO" id="GO:0008865">
    <property type="term" value="F:fructokinase activity"/>
    <property type="evidence" value="ECO:0007669"/>
    <property type="project" value="TreeGrafter"/>
</dbReference>
<evidence type="ECO:0000256" key="8">
    <source>
        <dbReference type="ARBA" id="ARBA00023152"/>
    </source>
</evidence>
<dbReference type="GO" id="GO:0005536">
    <property type="term" value="F:D-glucose binding"/>
    <property type="evidence" value="ECO:0007669"/>
    <property type="project" value="InterPro"/>
</dbReference>
<dbReference type="Proteomes" id="UP001219568">
    <property type="component" value="Unassembled WGS sequence"/>
</dbReference>
<dbReference type="GO" id="GO:0006096">
    <property type="term" value="P:glycolytic process"/>
    <property type="evidence" value="ECO:0007669"/>
    <property type="project" value="UniProtKB-KW"/>
</dbReference>
<sequence>MDMGGTNFRVCKVELLGSGKYTTTQMDAKIPETIKSGTAQQLWLFIIQCLRKFVDYHEIPTDELQKIPLAFTFSYPVTQTSVTNGILQRWTKGFDISGVEGHDVAAELQRALYENASLPCTSGLPLEIVALVNDTTGTLMASSYVDKDT</sequence>
<evidence type="ECO:0000256" key="6">
    <source>
        <dbReference type="ARBA" id="ARBA00022777"/>
    </source>
</evidence>
<dbReference type="GO" id="GO:0004340">
    <property type="term" value="F:glucokinase activity"/>
    <property type="evidence" value="ECO:0007669"/>
    <property type="project" value="TreeGrafter"/>
</dbReference>
<evidence type="ECO:0000256" key="5">
    <source>
        <dbReference type="ARBA" id="ARBA00022741"/>
    </source>
</evidence>